<comment type="caution">
    <text evidence="1">The sequence shown here is derived from an EMBL/GenBank/DDBJ whole genome shotgun (WGS) entry which is preliminary data.</text>
</comment>
<accession>A0A2I1FW82</accession>
<dbReference type="VEuPathDB" id="FungiDB:RhiirFUN_018274"/>
<protein>
    <recommendedName>
        <fullName evidence="3">SAM domain-containing protein</fullName>
    </recommendedName>
</protein>
<proteinExistence type="predicted"/>
<dbReference type="Proteomes" id="UP000234323">
    <property type="component" value="Unassembled WGS sequence"/>
</dbReference>
<organism evidence="1 2">
    <name type="scientific">Rhizophagus irregularis</name>
    <dbReference type="NCBI Taxonomy" id="588596"/>
    <lineage>
        <taxon>Eukaryota</taxon>
        <taxon>Fungi</taxon>
        <taxon>Fungi incertae sedis</taxon>
        <taxon>Mucoromycota</taxon>
        <taxon>Glomeromycotina</taxon>
        <taxon>Glomeromycetes</taxon>
        <taxon>Glomerales</taxon>
        <taxon>Glomeraceae</taxon>
        <taxon>Rhizophagus</taxon>
    </lineage>
</organism>
<dbReference type="OrthoDB" id="2306424at2759"/>
<gene>
    <name evidence="1" type="ORF">RhiirA4_392306</name>
</gene>
<reference evidence="1 2" key="1">
    <citation type="submission" date="2015-10" db="EMBL/GenBank/DDBJ databases">
        <title>Genome analyses suggest a sexual origin of heterokaryosis in a supposedly ancient asexual fungus.</title>
        <authorList>
            <person name="Ropars J."/>
            <person name="Sedzielewska K."/>
            <person name="Noel J."/>
            <person name="Charron P."/>
            <person name="Farinelli L."/>
            <person name="Marton T."/>
            <person name="Kruger M."/>
            <person name="Pelin A."/>
            <person name="Brachmann A."/>
            <person name="Corradi N."/>
        </authorList>
    </citation>
    <scope>NUCLEOTIDE SEQUENCE [LARGE SCALE GENOMIC DNA]</scope>
    <source>
        <strain evidence="1 2">A4</strain>
    </source>
</reference>
<dbReference type="InterPro" id="IPR013761">
    <property type="entry name" value="SAM/pointed_sf"/>
</dbReference>
<dbReference type="EMBL" id="LLXI01000033">
    <property type="protein sequence ID" value="PKY38624.1"/>
    <property type="molecule type" value="Genomic_DNA"/>
</dbReference>
<evidence type="ECO:0008006" key="3">
    <source>
        <dbReference type="Google" id="ProtNLM"/>
    </source>
</evidence>
<sequence>MTEWWSELFNIVNTDVLIKFLRDINLLDESDLQILIIEKINGLDFISFSKQDFHLCGLKWGPAIRLQRAAWEIRYKNWNLLPPNTRTVLSTLSQSLELPPVTV</sequence>
<evidence type="ECO:0000313" key="1">
    <source>
        <dbReference type="EMBL" id="PKY38624.1"/>
    </source>
</evidence>
<dbReference type="Gene3D" id="1.10.150.50">
    <property type="entry name" value="Transcription Factor, Ets-1"/>
    <property type="match status" value="1"/>
</dbReference>
<dbReference type="VEuPathDB" id="FungiDB:RhiirA1_412994"/>
<evidence type="ECO:0000313" key="2">
    <source>
        <dbReference type="Proteomes" id="UP000234323"/>
    </source>
</evidence>
<dbReference type="AlphaFoldDB" id="A0A2I1FW82"/>
<keyword evidence="2" id="KW-1185">Reference proteome</keyword>
<dbReference type="VEuPathDB" id="FungiDB:FUN_000886"/>
<name>A0A2I1FW82_9GLOM</name>